<dbReference type="KEGG" id="ppf:Pput_3602"/>
<accession>A5W6G6</accession>
<organism evidence="1">
    <name type="scientific">Pseudomonas putida (strain ATCC 700007 / DSM 6899 / JCM 31910 / BCRC 17059 / LMG 24140 / F1)</name>
    <dbReference type="NCBI Taxonomy" id="351746"/>
    <lineage>
        <taxon>Bacteria</taxon>
        <taxon>Pseudomonadati</taxon>
        <taxon>Pseudomonadota</taxon>
        <taxon>Gammaproteobacteria</taxon>
        <taxon>Pseudomonadales</taxon>
        <taxon>Pseudomonadaceae</taxon>
        <taxon>Pseudomonas</taxon>
    </lineage>
</organism>
<evidence type="ECO:0000313" key="1">
    <source>
        <dbReference type="EMBL" id="ABQ79726.1"/>
    </source>
</evidence>
<gene>
    <name evidence="1" type="ordered locus">Pput_3602</name>
</gene>
<name>A5W6G6_PSEP1</name>
<protein>
    <recommendedName>
        <fullName evidence="2">PasA protein</fullName>
    </recommendedName>
</protein>
<dbReference type="AlphaFoldDB" id="A5W6G6"/>
<sequence>MWGRFAALRGPARSHRYRAALECGAVLVRAGKPAKGRKAAPIIYDADIRLVALWEGTEVAQELYTRTNQKLFFAGLALESMAKAEQSQAMNAQGLVQAERESALFHLYGALLGLCHEIGGFYRLPVVATVEQALADDALNGIAIPEVAELLELARQRETWLAQMLGAYADLFRPPVARKAPKTDVTQPLIQAVNLDEPEHPALSRAELESWRNDLKSLVRRFRDALSEC</sequence>
<dbReference type="EMBL" id="CP000712">
    <property type="protein sequence ID" value="ABQ79726.1"/>
    <property type="molecule type" value="Genomic_DNA"/>
</dbReference>
<dbReference type="Pfam" id="PF20227">
    <property type="entry name" value="DUF6586"/>
    <property type="match status" value="1"/>
</dbReference>
<dbReference type="HOGENOM" id="CLU_105406_0_0_6"/>
<dbReference type="InterPro" id="IPR046493">
    <property type="entry name" value="DUF6586"/>
</dbReference>
<proteinExistence type="predicted"/>
<evidence type="ECO:0008006" key="2">
    <source>
        <dbReference type="Google" id="ProtNLM"/>
    </source>
</evidence>
<reference evidence="1" key="1">
    <citation type="submission" date="2007-05" db="EMBL/GenBank/DDBJ databases">
        <title>Complete sequence of Pseudomonas putida F1.</title>
        <authorList>
            <consortium name="US DOE Joint Genome Institute"/>
            <person name="Copeland A."/>
            <person name="Lucas S."/>
            <person name="Lapidus A."/>
            <person name="Barry K."/>
            <person name="Detter J.C."/>
            <person name="Glavina del Rio T."/>
            <person name="Hammon N."/>
            <person name="Israni S."/>
            <person name="Dalin E."/>
            <person name="Tice H."/>
            <person name="Pitluck S."/>
            <person name="Chain P."/>
            <person name="Malfatti S."/>
            <person name="Shin M."/>
            <person name="Vergez L."/>
            <person name="Schmutz J."/>
            <person name="Larimer F."/>
            <person name="Land M."/>
            <person name="Hauser L."/>
            <person name="Kyrpides N."/>
            <person name="Lykidis A."/>
            <person name="Parales R."/>
            <person name="Richardson P."/>
        </authorList>
    </citation>
    <scope>NUCLEOTIDE SEQUENCE [LARGE SCALE GENOMIC DNA]</scope>
    <source>
        <strain evidence="1">F1</strain>
    </source>
</reference>